<dbReference type="Proteomes" id="UP001342314">
    <property type="component" value="Unassembled WGS sequence"/>
</dbReference>
<evidence type="ECO:0000256" key="1">
    <source>
        <dbReference type="SAM" id="MobiDB-lite"/>
    </source>
</evidence>
<gene>
    <name evidence="2" type="ORF">Rhopal_000020-T1</name>
</gene>
<protein>
    <submittedName>
        <fullName evidence="2">Uncharacterized protein</fullName>
    </submittedName>
</protein>
<evidence type="ECO:0000313" key="2">
    <source>
        <dbReference type="EMBL" id="GJN87075.1"/>
    </source>
</evidence>
<evidence type="ECO:0000313" key="3">
    <source>
        <dbReference type="Proteomes" id="UP001342314"/>
    </source>
</evidence>
<proteinExistence type="predicted"/>
<accession>A0AAV5GBK0</accession>
<dbReference type="AlphaFoldDB" id="A0AAV5GBK0"/>
<dbReference type="EMBL" id="BQKY01000001">
    <property type="protein sequence ID" value="GJN87075.1"/>
    <property type="molecule type" value="Genomic_DNA"/>
</dbReference>
<name>A0AAV5GBK0_9BASI</name>
<keyword evidence="3" id="KW-1185">Reference proteome</keyword>
<sequence length="237" mass="25526">MSSAPNSHIPGVSPPRQQTSLADSSHAPTQQQCLTPPTVRRREQRIARCVAAGYGGERRRERAGGEDDRHERAGDEGEGSHVLNARTPAGYAAEEVEARRVGRRAAAWQGWEAEAARYAGPRVGDDSVLRPDGTVDWDRFAQPGTVDGGDVPLALGRGVDSTYEDLLRTLEAPAMLAPARPILPTASLPPNTLPLVLGALYIAARAFGLGSRRSARAAGAGADVKVRQWERERNRRE</sequence>
<feature type="region of interest" description="Disordered" evidence="1">
    <location>
        <begin position="1"/>
        <end position="83"/>
    </location>
</feature>
<reference evidence="2 3" key="1">
    <citation type="submission" date="2021-12" db="EMBL/GenBank/DDBJ databases">
        <title>High titer production of polyol ester of fatty acids by Rhodotorula paludigena BS15 towards product separation-free biomass refinery.</title>
        <authorList>
            <person name="Mano J."/>
            <person name="Ono H."/>
            <person name="Tanaka T."/>
            <person name="Naito K."/>
            <person name="Sushida H."/>
            <person name="Ike M."/>
            <person name="Tokuyasu K."/>
            <person name="Kitaoka M."/>
        </authorList>
    </citation>
    <scope>NUCLEOTIDE SEQUENCE [LARGE SCALE GENOMIC DNA]</scope>
    <source>
        <strain evidence="2 3">BS15</strain>
    </source>
</reference>
<organism evidence="2 3">
    <name type="scientific">Rhodotorula paludigena</name>
    <dbReference type="NCBI Taxonomy" id="86838"/>
    <lineage>
        <taxon>Eukaryota</taxon>
        <taxon>Fungi</taxon>
        <taxon>Dikarya</taxon>
        <taxon>Basidiomycota</taxon>
        <taxon>Pucciniomycotina</taxon>
        <taxon>Microbotryomycetes</taxon>
        <taxon>Sporidiobolales</taxon>
        <taxon>Sporidiobolaceae</taxon>
        <taxon>Rhodotorula</taxon>
    </lineage>
</organism>
<comment type="caution">
    <text evidence="2">The sequence shown here is derived from an EMBL/GenBank/DDBJ whole genome shotgun (WGS) entry which is preliminary data.</text>
</comment>
<feature type="compositionally biased region" description="Polar residues" evidence="1">
    <location>
        <begin position="15"/>
        <end position="35"/>
    </location>
</feature>
<feature type="compositionally biased region" description="Basic and acidic residues" evidence="1">
    <location>
        <begin position="56"/>
        <end position="79"/>
    </location>
</feature>